<dbReference type="EMBL" id="JABEPQ010000003">
    <property type="protein sequence ID" value="NNM47256.1"/>
    <property type="molecule type" value="Genomic_DNA"/>
</dbReference>
<evidence type="ECO:0000256" key="3">
    <source>
        <dbReference type="SAM" id="SignalP"/>
    </source>
</evidence>
<feature type="signal peptide" evidence="3">
    <location>
        <begin position="1"/>
        <end position="25"/>
    </location>
</feature>
<dbReference type="InterPro" id="IPR013783">
    <property type="entry name" value="Ig-like_fold"/>
</dbReference>
<feature type="chain" id="PRO_5032324773" evidence="3">
    <location>
        <begin position="26"/>
        <end position="594"/>
    </location>
</feature>
<keyword evidence="7" id="KW-1185">Reference proteome</keyword>
<dbReference type="InterPro" id="IPR048052">
    <property type="entry name" value="FM1-like"/>
</dbReference>
<keyword evidence="2" id="KW-0472">Membrane</keyword>
<feature type="domain" description="Gram-positive pilin subunit D1 N-terminal" evidence="4">
    <location>
        <begin position="58"/>
        <end position="204"/>
    </location>
</feature>
<dbReference type="Pfam" id="PF17802">
    <property type="entry name" value="SpaA"/>
    <property type="match status" value="1"/>
</dbReference>
<dbReference type="InterPro" id="IPR041033">
    <property type="entry name" value="SpaA_PFL_dom_1"/>
</dbReference>
<dbReference type="Proteomes" id="UP000588586">
    <property type="component" value="Unassembled WGS sequence"/>
</dbReference>
<proteinExistence type="predicted"/>
<evidence type="ECO:0000313" key="7">
    <source>
        <dbReference type="Proteomes" id="UP000588586"/>
    </source>
</evidence>
<dbReference type="Gene3D" id="2.60.40.10">
    <property type="entry name" value="Immunoglobulins"/>
    <property type="match status" value="2"/>
</dbReference>
<feature type="domain" description="SpaA-like prealbumin fold" evidence="5">
    <location>
        <begin position="417"/>
        <end position="518"/>
    </location>
</feature>
<evidence type="ECO:0000256" key="1">
    <source>
        <dbReference type="SAM" id="MobiDB-lite"/>
    </source>
</evidence>
<gene>
    <name evidence="6" type="ORF">HJG52_14750</name>
</gene>
<dbReference type="Pfam" id="PF16555">
    <property type="entry name" value="GramPos_pilinD1"/>
    <property type="match status" value="1"/>
</dbReference>
<dbReference type="PROSITE" id="PS51257">
    <property type="entry name" value="PROKAR_LIPOPROTEIN"/>
    <property type="match status" value="1"/>
</dbReference>
<name>A0A849HBZ3_9MICO</name>
<comment type="caution">
    <text evidence="6">The sequence shown here is derived from an EMBL/GenBank/DDBJ whole genome shotgun (WGS) entry which is preliminary data.</text>
</comment>
<dbReference type="Gene3D" id="2.60.40.740">
    <property type="match status" value="1"/>
</dbReference>
<evidence type="ECO:0000259" key="4">
    <source>
        <dbReference type="Pfam" id="PF16555"/>
    </source>
</evidence>
<keyword evidence="2" id="KW-1133">Transmembrane helix</keyword>
<organism evidence="6 7">
    <name type="scientific">Knoellia koreensis</name>
    <dbReference type="NCBI Taxonomy" id="2730921"/>
    <lineage>
        <taxon>Bacteria</taxon>
        <taxon>Bacillati</taxon>
        <taxon>Actinomycetota</taxon>
        <taxon>Actinomycetes</taxon>
        <taxon>Micrococcales</taxon>
        <taxon>Intrasporangiaceae</taxon>
        <taxon>Knoellia</taxon>
    </lineage>
</organism>
<keyword evidence="2" id="KW-0812">Transmembrane</keyword>
<evidence type="ECO:0000313" key="6">
    <source>
        <dbReference type="EMBL" id="NNM47256.1"/>
    </source>
</evidence>
<protein>
    <submittedName>
        <fullName evidence="6">SpaH/EbpB family LPXTG-anchored major pilin</fullName>
    </submittedName>
</protein>
<evidence type="ECO:0000259" key="5">
    <source>
        <dbReference type="Pfam" id="PF17802"/>
    </source>
</evidence>
<dbReference type="InterPro" id="IPR032364">
    <property type="entry name" value="GramPos_pilinD1_N"/>
</dbReference>
<dbReference type="RefSeq" id="WP_171244377.1">
    <property type="nucleotide sequence ID" value="NZ_JABEPQ010000003.1"/>
</dbReference>
<reference evidence="6 7" key="1">
    <citation type="submission" date="2020-04" db="EMBL/GenBank/DDBJ databases">
        <title>Knoellia sp. isolate from air conditioner.</title>
        <authorList>
            <person name="Chea S."/>
            <person name="Kim D.-U."/>
        </authorList>
    </citation>
    <scope>NUCLEOTIDE SEQUENCE [LARGE SCALE GENOMIC DNA]</scope>
    <source>
        <strain evidence="6 7">DB2414S</strain>
    </source>
</reference>
<feature type="region of interest" description="Disordered" evidence="1">
    <location>
        <begin position="520"/>
        <end position="549"/>
    </location>
</feature>
<dbReference type="GO" id="GO:0005975">
    <property type="term" value="P:carbohydrate metabolic process"/>
    <property type="evidence" value="ECO:0007669"/>
    <property type="project" value="UniProtKB-ARBA"/>
</dbReference>
<keyword evidence="3" id="KW-0732">Signal</keyword>
<accession>A0A849HBZ3</accession>
<dbReference type="NCBIfam" id="NF033902">
    <property type="entry name" value="iso_D2_wall_anc"/>
    <property type="match status" value="1"/>
</dbReference>
<dbReference type="AlphaFoldDB" id="A0A849HBZ3"/>
<sequence>MALRWAGMLLLALACELSLAVPATAAPLAAAAPAVAAPTAAPSAFTPVDPTEIPADATGRLVIHKHLQAGLDQTAYPADGTALTLPDEARAIAGAVFTVTRVDGVDVRTTDGWKQVQAYQEDLTAARANLGATVKAAPTGSDGVTVVGDLPVGLYLVHEVGVMGPGGSPDPSYLGAADFLVTIPMVAPSGTSWSYDVNVYPKNSKLGVTKTVADGNAGVAGQDAPVAGHVLTYTIDADIPRGVALPAFAVRDDLATAVVPGSNPVRHTSDYLELSGAGWTGAVTLAVVGAATSPLVACAEGTTTGCDYVLERTSSSVAAAFTASGLTRLTTLSAFDPGAVVRLTLQARVKASVTETTTMASRELARGGAAPVLTLPNTAVACTTGMPVGAASGGAAPLASVASCGVASNTVRTVFSTMRIHKVAASTGADLAGARFTAYRTEADARAGRNPVAVSAPTDADGMTQLPGLHVNDLQNDGPATDSYWLLETTAPTGYVASGEPIRVRVLQDGRTEKADATGGVRIVNDPSGSADPVTGGGTVEHPGSAGSTGSAGPLAFTGVELLQMLLLGCGLLVAGLVLAWFARHRRDETAEAV</sequence>
<feature type="transmembrane region" description="Helical" evidence="2">
    <location>
        <begin position="562"/>
        <end position="583"/>
    </location>
</feature>
<evidence type="ECO:0000256" key="2">
    <source>
        <dbReference type="SAM" id="Phobius"/>
    </source>
</evidence>